<dbReference type="AlphaFoldDB" id="A0A0D7AUJ6"/>
<name>A0A0D7AUJ6_9AGAR</name>
<dbReference type="EMBL" id="KN881127">
    <property type="protein sequence ID" value="KIY60961.1"/>
    <property type="molecule type" value="Genomic_DNA"/>
</dbReference>
<dbReference type="Proteomes" id="UP000054007">
    <property type="component" value="Unassembled WGS sequence"/>
</dbReference>
<reference evidence="2 3" key="1">
    <citation type="journal article" date="2015" name="Fungal Genet. Biol.">
        <title>Evolution of novel wood decay mechanisms in Agaricales revealed by the genome sequences of Fistulina hepatica and Cylindrobasidium torrendii.</title>
        <authorList>
            <person name="Floudas D."/>
            <person name="Held B.W."/>
            <person name="Riley R."/>
            <person name="Nagy L.G."/>
            <person name="Koehler G."/>
            <person name="Ransdell A.S."/>
            <person name="Younus H."/>
            <person name="Chow J."/>
            <person name="Chiniquy J."/>
            <person name="Lipzen A."/>
            <person name="Tritt A."/>
            <person name="Sun H."/>
            <person name="Haridas S."/>
            <person name="LaButti K."/>
            <person name="Ohm R.A."/>
            <person name="Kues U."/>
            <person name="Blanchette R.A."/>
            <person name="Grigoriev I.V."/>
            <person name="Minto R.E."/>
            <person name="Hibbett D.S."/>
        </authorList>
    </citation>
    <scope>NUCLEOTIDE SEQUENCE [LARGE SCALE GENOMIC DNA]</scope>
    <source>
        <strain evidence="2 3">FP15055 ss-10</strain>
    </source>
</reference>
<feature type="compositionally biased region" description="Basic and acidic residues" evidence="1">
    <location>
        <begin position="1"/>
        <end position="11"/>
    </location>
</feature>
<organism evidence="2 3">
    <name type="scientific">Cylindrobasidium torrendii FP15055 ss-10</name>
    <dbReference type="NCBI Taxonomy" id="1314674"/>
    <lineage>
        <taxon>Eukaryota</taxon>
        <taxon>Fungi</taxon>
        <taxon>Dikarya</taxon>
        <taxon>Basidiomycota</taxon>
        <taxon>Agaricomycotina</taxon>
        <taxon>Agaricomycetes</taxon>
        <taxon>Agaricomycetidae</taxon>
        <taxon>Agaricales</taxon>
        <taxon>Marasmiineae</taxon>
        <taxon>Physalacriaceae</taxon>
        <taxon>Cylindrobasidium</taxon>
    </lineage>
</organism>
<evidence type="ECO:0000313" key="3">
    <source>
        <dbReference type="Proteomes" id="UP000054007"/>
    </source>
</evidence>
<evidence type="ECO:0000256" key="1">
    <source>
        <dbReference type="SAM" id="MobiDB-lite"/>
    </source>
</evidence>
<evidence type="ECO:0000313" key="2">
    <source>
        <dbReference type="EMBL" id="KIY60961.1"/>
    </source>
</evidence>
<keyword evidence="3" id="KW-1185">Reference proteome</keyword>
<gene>
    <name evidence="2" type="ORF">CYLTODRAFT_415778</name>
</gene>
<sequence>MSRNDTPRHVDEEEPPRQACETEHVNRKSMSARRQQLVQLPPPQRRTTAVKEPKLKALATTPGPQAALLEYSRVDVIDKVILKTINAEMTHAASIMSGPVFQWGRAGRLNVCTDTEWDHVKTQIISDSRIHTVTVILNVTEAVLAPYRRADAPFDFGQPLSQSSSGVVPTAGGQVPLGTSIPTLKSYEPYTVKKSAVMADICSEHKAACHGTCALVNTSAGVTHCIFTRHCVADFADYLLAHRHQLGAYDSRADESLYSDVNLKSAFLKEEFGMFAGFLAASRQESLPAHTSHTRSPLPDHNICSSSLPAFKDEIDICVYQFVAGQLPHLRMQPNNVDTFKTCLKDHDYNLQTIGNLSNTEIGELSGLKKGHVAGFKRSSSGFAAEISLTIQGNKFAPLKQDLCQQRCFLMHKKHFSFGLKSGKYGGKKMSLASSLFQMVNGAVVKYHNAPHLGKRL</sequence>
<feature type="region of interest" description="Disordered" evidence="1">
    <location>
        <begin position="1"/>
        <end position="38"/>
    </location>
</feature>
<dbReference type="OrthoDB" id="3253434at2759"/>
<accession>A0A0D7AUJ6</accession>
<proteinExistence type="predicted"/>
<protein>
    <submittedName>
        <fullName evidence="2">Uncharacterized protein</fullName>
    </submittedName>
</protein>